<evidence type="ECO:0000313" key="1">
    <source>
        <dbReference type="EMBL" id="KAF3525255.1"/>
    </source>
</evidence>
<protein>
    <submittedName>
        <fullName evidence="1">Uncharacterized protein</fullName>
    </submittedName>
</protein>
<reference evidence="1" key="1">
    <citation type="submission" date="2019-12" db="EMBL/GenBank/DDBJ databases">
        <title>Genome sequencing and annotation of Brassica cretica.</title>
        <authorList>
            <person name="Studholme D.J."/>
            <person name="Sarris P."/>
        </authorList>
    </citation>
    <scope>NUCLEOTIDE SEQUENCE</scope>
    <source>
        <strain evidence="1">PFS-109/04</strain>
        <tissue evidence="1">Leaf</tissue>
    </source>
</reference>
<name>A0A8S9PTE8_BRACR</name>
<comment type="caution">
    <text evidence="1">The sequence shown here is derived from an EMBL/GenBank/DDBJ whole genome shotgun (WGS) entry which is preliminary data.</text>
</comment>
<evidence type="ECO:0000313" key="2">
    <source>
        <dbReference type="Proteomes" id="UP000712600"/>
    </source>
</evidence>
<sequence length="105" mass="12545">MEEELKDMKAHKDYYNMLYFVAYAQQGIPKICPCGSITKENDGLHFRQPWGMGMQQEVERLKIKVYEQEKLLRECQALKEQVRMLHMRLTELETGQRRLVSKLTH</sequence>
<dbReference type="Proteomes" id="UP000712600">
    <property type="component" value="Unassembled WGS sequence"/>
</dbReference>
<gene>
    <name evidence="1" type="ORF">F2Q69_00050660</name>
</gene>
<dbReference type="EMBL" id="QGKX02001347">
    <property type="protein sequence ID" value="KAF3525255.1"/>
    <property type="molecule type" value="Genomic_DNA"/>
</dbReference>
<dbReference type="AlphaFoldDB" id="A0A8S9PTE8"/>
<accession>A0A8S9PTE8</accession>
<organism evidence="1 2">
    <name type="scientific">Brassica cretica</name>
    <name type="common">Mustard</name>
    <dbReference type="NCBI Taxonomy" id="69181"/>
    <lineage>
        <taxon>Eukaryota</taxon>
        <taxon>Viridiplantae</taxon>
        <taxon>Streptophyta</taxon>
        <taxon>Embryophyta</taxon>
        <taxon>Tracheophyta</taxon>
        <taxon>Spermatophyta</taxon>
        <taxon>Magnoliopsida</taxon>
        <taxon>eudicotyledons</taxon>
        <taxon>Gunneridae</taxon>
        <taxon>Pentapetalae</taxon>
        <taxon>rosids</taxon>
        <taxon>malvids</taxon>
        <taxon>Brassicales</taxon>
        <taxon>Brassicaceae</taxon>
        <taxon>Brassiceae</taxon>
        <taxon>Brassica</taxon>
    </lineage>
</organism>
<proteinExistence type="predicted"/>